<proteinExistence type="predicted"/>
<gene>
    <name evidence="1" type="ORF">MM415B01131_0021</name>
</gene>
<reference evidence="1" key="1">
    <citation type="submission" date="2020-03" db="EMBL/GenBank/DDBJ databases">
        <title>The deep terrestrial virosphere.</title>
        <authorList>
            <person name="Holmfeldt K."/>
            <person name="Nilsson E."/>
            <person name="Simone D."/>
            <person name="Lopez-Fernandez M."/>
            <person name="Wu X."/>
            <person name="de Brujin I."/>
            <person name="Lundin D."/>
            <person name="Andersson A."/>
            <person name="Bertilsson S."/>
            <person name="Dopson M."/>
        </authorList>
    </citation>
    <scope>NUCLEOTIDE SEQUENCE</scope>
    <source>
        <strain evidence="1">MM415B01131</strain>
    </source>
</reference>
<dbReference type="AlphaFoldDB" id="A0A6M3IRU9"/>
<name>A0A6M3IRU9_9ZZZZ</name>
<sequence>MKLTFYDPGPPFKNDYLTPMYFDQLKAYCGDNNITVVDITDLMTVKNEVILLNAHWLEAGVITRLKENGNTIISFDINDNSVFTSVVPFDEINHIDLIFKIAGIQKTDTSYEVHIDDDFNFGRELVPFSNFEKYREIVDSGKVRPLPHVPWTPISAEEIPWDQRSKLVLLRGSHQYLRVLLYFQLLKSKLVDRHSMFLGSMYLHQYCEPCKQVYKNHGNIKFKDLNESLIDSPCRLKNWTKGFNNGCVGEWNNSCLPRFYDLAILFHEKYGDMDFAMIEKAFDGRWYQNWITTILNRYIFYADMKWIFSIYTPPRFWEAAGARTINLLPERLKDQIQFPAIEEGVHYVSYKEDFSDLEDKVKSMDQKQFEFITDNCFDLYNNWIKPGKYRTSENLLMYIIREIEKTCMVKN</sequence>
<protein>
    <recommendedName>
        <fullName evidence="2">Glycosyltransferase</fullName>
    </recommendedName>
</protein>
<evidence type="ECO:0000313" key="1">
    <source>
        <dbReference type="EMBL" id="QJA60320.1"/>
    </source>
</evidence>
<organism evidence="1">
    <name type="scientific">viral metagenome</name>
    <dbReference type="NCBI Taxonomy" id="1070528"/>
    <lineage>
        <taxon>unclassified sequences</taxon>
        <taxon>metagenomes</taxon>
        <taxon>organismal metagenomes</taxon>
    </lineage>
</organism>
<dbReference type="EMBL" id="MT141404">
    <property type="protein sequence ID" value="QJA60320.1"/>
    <property type="molecule type" value="Genomic_DNA"/>
</dbReference>
<accession>A0A6M3IRU9</accession>
<evidence type="ECO:0008006" key="2">
    <source>
        <dbReference type="Google" id="ProtNLM"/>
    </source>
</evidence>